<keyword evidence="2" id="KW-1185">Reference proteome</keyword>
<dbReference type="OrthoDB" id="6138780at2759"/>
<dbReference type="Proteomes" id="UP001152798">
    <property type="component" value="Chromosome 3"/>
</dbReference>
<evidence type="ECO:0000313" key="2">
    <source>
        <dbReference type="Proteomes" id="UP001152798"/>
    </source>
</evidence>
<reference evidence="1" key="1">
    <citation type="submission" date="2022-01" db="EMBL/GenBank/DDBJ databases">
        <authorList>
            <person name="King R."/>
        </authorList>
    </citation>
    <scope>NUCLEOTIDE SEQUENCE</scope>
</reference>
<sequence length="149" mass="16379">MRRRTVDEPLTLVAGVEEHTQPGGGGGGTCYKSQRPLTGSTVRLRLYLYGLCENNADSFRSSLLVSSRQDTLPRTFPCRLDAGEKINTNCEMLEPFDVPPAQQQNFPVTTSAVGRNRVRPADATVVPSFVLRYLVVKPQGARPFGYSCT</sequence>
<gene>
    <name evidence="1" type="ORF">NEZAVI_LOCUS5745</name>
</gene>
<organism evidence="1 2">
    <name type="scientific">Nezara viridula</name>
    <name type="common">Southern green stink bug</name>
    <name type="synonym">Cimex viridulus</name>
    <dbReference type="NCBI Taxonomy" id="85310"/>
    <lineage>
        <taxon>Eukaryota</taxon>
        <taxon>Metazoa</taxon>
        <taxon>Ecdysozoa</taxon>
        <taxon>Arthropoda</taxon>
        <taxon>Hexapoda</taxon>
        <taxon>Insecta</taxon>
        <taxon>Pterygota</taxon>
        <taxon>Neoptera</taxon>
        <taxon>Paraneoptera</taxon>
        <taxon>Hemiptera</taxon>
        <taxon>Heteroptera</taxon>
        <taxon>Panheteroptera</taxon>
        <taxon>Pentatomomorpha</taxon>
        <taxon>Pentatomoidea</taxon>
        <taxon>Pentatomidae</taxon>
        <taxon>Pentatominae</taxon>
        <taxon>Nezara</taxon>
    </lineage>
</organism>
<accession>A0A9P0H4Z9</accession>
<evidence type="ECO:0000313" key="1">
    <source>
        <dbReference type="EMBL" id="CAH1395477.1"/>
    </source>
</evidence>
<name>A0A9P0H4Z9_NEZVI</name>
<proteinExistence type="predicted"/>
<dbReference type="EMBL" id="OV725079">
    <property type="protein sequence ID" value="CAH1395477.1"/>
    <property type="molecule type" value="Genomic_DNA"/>
</dbReference>
<protein>
    <submittedName>
        <fullName evidence="1">Uncharacterized protein</fullName>
    </submittedName>
</protein>
<dbReference type="AlphaFoldDB" id="A0A9P0H4Z9"/>